<sequence length="131" mass="14666">MASSEVLIILAILVIAISSNPIDKVTKHHGSVARSEVDDGVMYREFINEINRDPRKILVVTRKLRFPNYNVTHVRIEDRTTKGESAKVTLIRGGPGTDQVHLEFTGQNGGNVTYLFEVYGKKQSKTMETAH</sequence>
<accession>A0ACC2PSQ2</accession>
<dbReference type="EMBL" id="CM056741">
    <property type="protein sequence ID" value="KAJ8686604.1"/>
    <property type="molecule type" value="Genomic_DNA"/>
</dbReference>
<keyword evidence="2" id="KW-1185">Reference proteome</keyword>
<organism evidence="1 2">
    <name type="scientific">Eretmocerus hayati</name>
    <dbReference type="NCBI Taxonomy" id="131215"/>
    <lineage>
        <taxon>Eukaryota</taxon>
        <taxon>Metazoa</taxon>
        <taxon>Ecdysozoa</taxon>
        <taxon>Arthropoda</taxon>
        <taxon>Hexapoda</taxon>
        <taxon>Insecta</taxon>
        <taxon>Pterygota</taxon>
        <taxon>Neoptera</taxon>
        <taxon>Endopterygota</taxon>
        <taxon>Hymenoptera</taxon>
        <taxon>Apocrita</taxon>
        <taxon>Proctotrupomorpha</taxon>
        <taxon>Chalcidoidea</taxon>
        <taxon>Aphelinidae</taxon>
        <taxon>Aphelininae</taxon>
        <taxon>Eretmocerus</taxon>
    </lineage>
</organism>
<evidence type="ECO:0000313" key="1">
    <source>
        <dbReference type="EMBL" id="KAJ8686604.1"/>
    </source>
</evidence>
<proteinExistence type="predicted"/>
<evidence type="ECO:0000313" key="2">
    <source>
        <dbReference type="Proteomes" id="UP001239111"/>
    </source>
</evidence>
<protein>
    <submittedName>
        <fullName evidence="1">Uncharacterized protein</fullName>
    </submittedName>
</protein>
<name>A0ACC2PSQ2_9HYME</name>
<dbReference type="Proteomes" id="UP001239111">
    <property type="component" value="Chromosome 1"/>
</dbReference>
<reference evidence="1" key="1">
    <citation type="submission" date="2023-04" db="EMBL/GenBank/DDBJ databases">
        <title>A chromosome-level genome assembly of the parasitoid wasp Eretmocerus hayati.</title>
        <authorList>
            <person name="Zhong Y."/>
            <person name="Liu S."/>
            <person name="Liu Y."/>
        </authorList>
    </citation>
    <scope>NUCLEOTIDE SEQUENCE</scope>
    <source>
        <strain evidence="1">ZJU_SS_LIU_2023</strain>
    </source>
</reference>
<comment type="caution">
    <text evidence="1">The sequence shown here is derived from an EMBL/GenBank/DDBJ whole genome shotgun (WGS) entry which is preliminary data.</text>
</comment>
<gene>
    <name evidence="1" type="ORF">QAD02_022398</name>
</gene>